<dbReference type="RefSeq" id="WP_117634075.1">
    <property type="nucleotide sequence ID" value="NZ_QRQF01000015.1"/>
</dbReference>
<dbReference type="InterPro" id="IPR021520">
    <property type="entry name" value="Stealth_CR2"/>
</dbReference>
<comment type="similarity">
    <text evidence="1">Belongs to the stealth family.</text>
</comment>
<keyword evidence="3" id="KW-0270">Exopolysaccharide synthesis</keyword>
<dbReference type="GO" id="GO:0016772">
    <property type="term" value="F:transferase activity, transferring phosphorus-containing groups"/>
    <property type="evidence" value="ECO:0007669"/>
    <property type="project" value="InterPro"/>
</dbReference>
<sequence>MYDNNKIDFVILWVDDRDPKWIQERNIYSPQNTFLVDNSDARYRDWETLKYWFRGVEKFAPWIHKIYFITCGHIPQWLNLDAPKLKHVRHSDYIPKEFLPTFSSHPIELNINRLEGLSEHFVYFNDDTFICKPITPELFYRGGKPVHQARLHAIRPGKVGAIMPHIYLNAVEIINEHFDMHKVLKYNHKKWYSISKNGIKTVLENRYCSQYQMFPGFGNEHLPVPILKSTMDKVWNLEPDRLEDTCRHRFRDVRDVSQFVFRYWQLASGNFEPEQLNKLGAHFTIKSDKQNVMELCKTLVSGKYSLLCLNDADQIDNNEDFLWAKDQLIKSFEELLPEKSCYEK</sequence>
<comment type="caution">
    <text evidence="6">The sequence shown here is derived from an EMBL/GenBank/DDBJ whole genome shotgun (WGS) entry which is preliminary data.</text>
</comment>
<dbReference type="Proteomes" id="UP000261257">
    <property type="component" value="Unassembled WGS sequence"/>
</dbReference>
<name>A0A3E4U7H6_9FIRM</name>
<dbReference type="Pfam" id="PF17101">
    <property type="entry name" value="Stealth_CR1"/>
    <property type="match status" value="1"/>
</dbReference>
<dbReference type="EMBL" id="QSSQ01000011">
    <property type="protein sequence ID" value="RGM03976.1"/>
    <property type="molecule type" value="Genomic_DNA"/>
</dbReference>
<dbReference type="PANTHER" id="PTHR24045:SF0">
    <property type="entry name" value="N-ACETYLGLUCOSAMINE-1-PHOSPHOTRANSFERASE SUBUNITS ALPHA_BETA"/>
    <property type="match status" value="1"/>
</dbReference>
<evidence type="ECO:0000256" key="3">
    <source>
        <dbReference type="ARBA" id="ARBA00023169"/>
    </source>
</evidence>
<accession>A0A3E4U7H6</accession>
<proteinExistence type="inferred from homology"/>
<evidence type="ECO:0000313" key="6">
    <source>
        <dbReference type="EMBL" id="RGM03976.1"/>
    </source>
</evidence>
<evidence type="ECO:0000259" key="5">
    <source>
        <dbReference type="Pfam" id="PF17101"/>
    </source>
</evidence>
<evidence type="ECO:0000256" key="2">
    <source>
        <dbReference type="ARBA" id="ARBA00022679"/>
    </source>
</evidence>
<evidence type="ECO:0000256" key="1">
    <source>
        <dbReference type="ARBA" id="ARBA00007583"/>
    </source>
</evidence>
<dbReference type="GO" id="GO:0000271">
    <property type="term" value="P:polysaccharide biosynthetic process"/>
    <property type="evidence" value="ECO:0007669"/>
    <property type="project" value="UniProtKB-KW"/>
</dbReference>
<gene>
    <name evidence="6" type="ORF">DXC39_13230</name>
</gene>
<evidence type="ECO:0008006" key="8">
    <source>
        <dbReference type="Google" id="ProtNLM"/>
    </source>
</evidence>
<organism evidence="6 7">
    <name type="scientific">Hungatella hathewayi</name>
    <dbReference type="NCBI Taxonomy" id="154046"/>
    <lineage>
        <taxon>Bacteria</taxon>
        <taxon>Bacillati</taxon>
        <taxon>Bacillota</taxon>
        <taxon>Clostridia</taxon>
        <taxon>Lachnospirales</taxon>
        <taxon>Lachnospiraceae</taxon>
        <taxon>Hungatella</taxon>
    </lineage>
</organism>
<dbReference type="PANTHER" id="PTHR24045">
    <property type="match status" value="1"/>
</dbReference>
<dbReference type="InterPro" id="IPR047141">
    <property type="entry name" value="Stealth"/>
</dbReference>
<feature type="domain" description="Stealth protein CR2 conserved region 2" evidence="4">
    <location>
        <begin position="42"/>
        <end position="141"/>
    </location>
</feature>
<dbReference type="AlphaFoldDB" id="A0A3E4U7H6"/>
<dbReference type="InterPro" id="IPR031358">
    <property type="entry name" value="Stealth_CR1"/>
</dbReference>
<evidence type="ECO:0000313" key="7">
    <source>
        <dbReference type="Proteomes" id="UP000261257"/>
    </source>
</evidence>
<dbReference type="Pfam" id="PF11380">
    <property type="entry name" value="Stealth_CR2"/>
    <property type="match status" value="1"/>
</dbReference>
<protein>
    <recommendedName>
        <fullName evidence="8">Capsular polysaccharide phosphotransferase SacB</fullName>
    </recommendedName>
</protein>
<evidence type="ECO:0000259" key="4">
    <source>
        <dbReference type="Pfam" id="PF11380"/>
    </source>
</evidence>
<keyword evidence="2" id="KW-0808">Transferase</keyword>
<reference evidence="6 7" key="1">
    <citation type="submission" date="2018-08" db="EMBL/GenBank/DDBJ databases">
        <title>A genome reference for cultivated species of the human gut microbiota.</title>
        <authorList>
            <person name="Zou Y."/>
            <person name="Xue W."/>
            <person name="Luo G."/>
        </authorList>
    </citation>
    <scope>NUCLEOTIDE SEQUENCE [LARGE SCALE GENOMIC DNA]</scope>
    <source>
        <strain evidence="6 7">TF05-11AC</strain>
    </source>
</reference>
<feature type="domain" description="Stealth protein CR1 conserved region 1" evidence="5">
    <location>
        <begin position="6"/>
        <end position="32"/>
    </location>
</feature>